<feature type="compositionally biased region" description="Basic and acidic residues" evidence="1">
    <location>
        <begin position="693"/>
        <end position="719"/>
    </location>
</feature>
<feature type="compositionally biased region" description="Basic and acidic residues" evidence="1">
    <location>
        <begin position="780"/>
        <end position="800"/>
    </location>
</feature>
<feature type="compositionally biased region" description="Basic residues" evidence="1">
    <location>
        <begin position="595"/>
        <end position="606"/>
    </location>
</feature>
<feature type="compositionally biased region" description="Basic and acidic residues" evidence="1">
    <location>
        <begin position="511"/>
        <end position="561"/>
    </location>
</feature>
<comment type="caution">
    <text evidence="3">The sequence shown here is derived from an EMBL/GenBank/DDBJ whole genome shotgun (WGS) entry which is preliminary data.</text>
</comment>
<dbReference type="PANTHER" id="PTHR42081:SF1">
    <property type="entry name" value="ZINC FINGER PROTEIN DHHC DOMAIN CONTAINING PROTEIN"/>
    <property type="match status" value="1"/>
</dbReference>
<feature type="compositionally biased region" description="Pro residues" evidence="1">
    <location>
        <begin position="485"/>
        <end position="494"/>
    </location>
</feature>
<feature type="compositionally biased region" description="Polar residues" evidence="1">
    <location>
        <begin position="234"/>
        <end position="243"/>
    </location>
</feature>
<feature type="compositionally biased region" description="Basic and acidic residues" evidence="1">
    <location>
        <begin position="354"/>
        <end position="397"/>
    </location>
</feature>
<dbReference type="OrthoDB" id="5418088at2759"/>
<dbReference type="InterPro" id="IPR058348">
    <property type="entry name" value="DUF8035"/>
</dbReference>
<protein>
    <recommendedName>
        <fullName evidence="2">DUF8035 domain-containing protein</fullName>
    </recommendedName>
</protein>
<dbReference type="EMBL" id="VNKQ01000006">
    <property type="protein sequence ID" value="KAG0650094.1"/>
    <property type="molecule type" value="Genomic_DNA"/>
</dbReference>
<sequence length="927" mass="106032">MHNPARASLPITVYAPQAHEQHMHVVPTSRREVVANPRSSVSSVVSGVPVTTTTYKVTADPLVRTARGSSRSRSSTVDSNNRPTVATSAPRIQHRPVIHSATGGRPSSPLFKNPYRSSEEEYYSVPATSKHGHHHHHKRYSSTTNDADMHRSAKERDSGRQWTGATREERGYTGTRPDYANSAVRHPDNVAADYGDNGFGYTNPRDLVQYDLNNSPAPRYHTRRDSFESGRAQRPTSLSSYQDLANPRVPYDTRERGPPPSTRGFDKIQPRSGAREQPPPPRMPVAPPPPMEPIQRPARVESPFEVEPPRRRESLTRRHERPVSLYHNEPKRESQREGYYESNDARRERPYRHDRRDDTVEKRGSGTRSERSDRVERGDRVNRERSERSPDDWDRKEHKEHKGSKDALAAGLSIAGAALGVNTLKKVRSNDDRDDREEREERRKRLHDDEYDDEPRRRHETKDGRESLDLSNRDPRERRPRDSDMPPPPPPGPPLGYDRDFKPEPPIIDLSGRDPQERPSSRGERSRDERPRDDRPREQRPRKLRKERERDSDSDSRERDRARRHHPEVGLAAAAIAGSAIDSREESSASDDARPHRRQHQTHSRHGSTTVPAPFNPKDTMDLKALKEALNRNEASAPKEPVSAQRTTRESVSKDARELADVRTDLNSTNPRGREPSVAPNKENRQLRVVSPPREKPEDKPVKSILRAPREKFPEDPSPIREGVAPLKDAKKDGVPPDARWTKISRKLVNPAALEAGKERFEEREDFVIVLRVLSRDEVQGYAEVTERIRTLREESERQDRRRARRDRHERHKKERTDRGDREPSRNERSERRHRRNRDREASDNESDTTDDSFYEGDRDRDRPKMIEPAKPVMSGGLGELSGVGNNFREDPNAPGQYIGYTRNPPQPGTSVSSTAGGSGKREKTSF</sequence>
<feature type="region of interest" description="Disordered" evidence="1">
    <location>
        <begin position="780"/>
        <end position="927"/>
    </location>
</feature>
<feature type="compositionally biased region" description="Basic residues" evidence="1">
    <location>
        <begin position="801"/>
        <end position="814"/>
    </location>
</feature>
<feature type="compositionally biased region" description="Basic and acidic residues" evidence="1">
    <location>
        <begin position="439"/>
        <end position="484"/>
    </location>
</feature>
<organism evidence="3 4">
    <name type="scientific">Hyphodiscus hymeniophilus</name>
    <dbReference type="NCBI Taxonomy" id="353542"/>
    <lineage>
        <taxon>Eukaryota</taxon>
        <taxon>Fungi</taxon>
        <taxon>Dikarya</taxon>
        <taxon>Ascomycota</taxon>
        <taxon>Pezizomycotina</taxon>
        <taxon>Leotiomycetes</taxon>
        <taxon>Helotiales</taxon>
        <taxon>Hyphodiscaceae</taxon>
        <taxon>Hyphodiscus</taxon>
    </lineage>
</organism>
<evidence type="ECO:0000256" key="1">
    <source>
        <dbReference type="SAM" id="MobiDB-lite"/>
    </source>
</evidence>
<evidence type="ECO:0000259" key="2">
    <source>
        <dbReference type="Pfam" id="PF26118"/>
    </source>
</evidence>
<accession>A0A9P6VLU2</accession>
<feature type="compositionally biased region" description="Basic and acidic residues" evidence="1">
    <location>
        <begin position="815"/>
        <end position="831"/>
    </location>
</feature>
<feature type="compositionally biased region" description="Low complexity" evidence="1">
    <location>
        <begin position="407"/>
        <end position="420"/>
    </location>
</feature>
<feature type="compositionally biased region" description="Acidic residues" evidence="1">
    <location>
        <begin position="844"/>
        <end position="855"/>
    </location>
</feature>
<feature type="compositionally biased region" description="Basic and acidic residues" evidence="1">
    <location>
        <begin position="619"/>
        <end position="631"/>
    </location>
</feature>
<feature type="compositionally biased region" description="Low complexity" evidence="1">
    <location>
        <begin position="64"/>
        <end position="82"/>
    </location>
</feature>
<feature type="compositionally biased region" description="Basic and acidic residues" evidence="1">
    <location>
        <begin position="307"/>
        <end position="317"/>
    </location>
</feature>
<reference evidence="3" key="1">
    <citation type="submission" date="2019-07" db="EMBL/GenBank/DDBJ databases">
        <title>Hyphodiscus hymeniophilus genome sequencing and assembly.</title>
        <authorList>
            <person name="Kramer G."/>
            <person name="Nodwell J."/>
        </authorList>
    </citation>
    <scope>NUCLEOTIDE SEQUENCE</scope>
    <source>
        <strain evidence="3">ATCC 34498</strain>
    </source>
</reference>
<evidence type="ECO:0000313" key="3">
    <source>
        <dbReference type="EMBL" id="KAG0650094.1"/>
    </source>
</evidence>
<feature type="compositionally biased region" description="Basic residues" evidence="1">
    <location>
        <begin position="130"/>
        <end position="140"/>
    </location>
</feature>
<proteinExistence type="predicted"/>
<feature type="region of interest" description="Disordered" evidence="1">
    <location>
        <begin position="126"/>
        <end position="183"/>
    </location>
</feature>
<feature type="compositionally biased region" description="Basic and acidic residues" evidence="1">
    <location>
        <begin position="328"/>
        <end position="348"/>
    </location>
</feature>
<dbReference type="Proteomes" id="UP000785200">
    <property type="component" value="Unassembled WGS sequence"/>
</dbReference>
<feature type="domain" description="DUF8035" evidence="2">
    <location>
        <begin position="738"/>
        <end position="790"/>
    </location>
</feature>
<dbReference type="PANTHER" id="PTHR42081">
    <property type="entry name" value="ZINC FINGER PROTEIN DHHC DOMAIN CONTAINING PROTEIN"/>
    <property type="match status" value="1"/>
</dbReference>
<feature type="region of interest" description="Disordered" evidence="1">
    <location>
        <begin position="205"/>
        <end position="738"/>
    </location>
</feature>
<feature type="compositionally biased region" description="Basic and acidic residues" evidence="1">
    <location>
        <begin position="582"/>
        <end position="594"/>
    </location>
</feature>
<feature type="compositionally biased region" description="Basic and acidic residues" evidence="1">
    <location>
        <begin position="647"/>
        <end position="664"/>
    </location>
</feature>
<keyword evidence="4" id="KW-1185">Reference proteome</keyword>
<feature type="compositionally biased region" description="Low complexity" evidence="1">
    <location>
        <begin position="572"/>
        <end position="581"/>
    </location>
</feature>
<feature type="compositionally biased region" description="Basic and acidic residues" evidence="1">
    <location>
        <begin position="147"/>
        <end position="159"/>
    </location>
</feature>
<feature type="compositionally biased region" description="Basic and acidic residues" evidence="1">
    <location>
        <begin position="856"/>
        <end position="868"/>
    </location>
</feature>
<name>A0A9P6VLU2_9HELO</name>
<dbReference type="AlphaFoldDB" id="A0A9P6VLU2"/>
<dbReference type="Pfam" id="PF26118">
    <property type="entry name" value="DUF8035"/>
    <property type="match status" value="1"/>
</dbReference>
<gene>
    <name evidence="3" type="ORF">D0Z07_2919</name>
</gene>
<evidence type="ECO:0000313" key="4">
    <source>
        <dbReference type="Proteomes" id="UP000785200"/>
    </source>
</evidence>
<feature type="compositionally biased region" description="Pro residues" evidence="1">
    <location>
        <begin position="277"/>
        <end position="292"/>
    </location>
</feature>
<feature type="region of interest" description="Disordered" evidence="1">
    <location>
        <begin position="64"/>
        <end position="114"/>
    </location>
</feature>